<dbReference type="Proteomes" id="UP000052008">
    <property type="component" value="Unassembled WGS sequence"/>
</dbReference>
<gene>
    <name evidence="1" type="ORF">AMJ39_08690</name>
</gene>
<dbReference type="InterPro" id="IPR024047">
    <property type="entry name" value="MM3350-like_sf"/>
</dbReference>
<dbReference type="EMBL" id="LIZS01000078">
    <property type="protein sequence ID" value="KPJ52087.1"/>
    <property type="molecule type" value="Genomic_DNA"/>
</dbReference>
<dbReference type="SUPFAM" id="SSF159941">
    <property type="entry name" value="MM3350-like"/>
    <property type="match status" value="1"/>
</dbReference>
<dbReference type="AlphaFoldDB" id="A0A0S7WPG2"/>
<accession>A0A0S7WPG2</accession>
<evidence type="ECO:0000313" key="2">
    <source>
        <dbReference type="Proteomes" id="UP000052008"/>
    </source>
</evidence>
<protein>
    <submittedName>
        <fullName evidence="1">Uncharacterized protein</fullName>
    </submittedName>
</protein>
<dbReference type="CDD" id="cd19757">
    <property type="entry name" value="Bbox1"/>
    <property type="match status" value="1"/>
</dbReference>
<dbReference type="STRING" id="1703770.AMJ39_08690"/>
<evidence type="ECO:0000313" key="1">
    <source>
        <dbReference type="EMBL" id="KPJ52087.1"/>
    </source>
</evidence>
<proteinExistence type="predicted"/>
<reference evidence="1 2" key="1">
    <citation type="journal article" date="2015" name="Microbiome">
        <title>Genomic resolution of linkages in carbon, nitrogen, and sulfur cycling among widespread estuary sediment bacteria.</title>
        <authorList>
            <person name="Baker B.J."/>
            <person name="Lazar C.S."/>
            <person name="Teske A.P."/>
            <person name="Dick G.J."/>
        </authorList>
    </citation>
    <scope>NUCLEOTIDE SEQUENCE [LARGE SCALE GENOMIC DNA]</scope>
    <source>
        <strain evidence="1">DG_24</strain>
    </source>
</reference>
<organism evidence="1 2">
    <name type="scientific">candidate division TA06 bacterium DG_24</name>
    <dbReference type="NCBI Taxonomy" id="1703770"/>
    <lineage>
        <taxon>Bacteria</taxon>
        <taxon>Bacteria division TA06</taxon>
    </lineage>
</organism>
<comment type="caution">
    <text evidence="1">The sequence shown here is derived from an EMBL/GenBank/DDBJ whole genome shotgun (WGS) entry which is preliminary data.</text>
</comment>
<sequence length="210" mass="23261">MTSGVCMLCNSRYKGAGMGRHLKSCLPRSLAKKTEGEKDSAQTFFHIEVRGSYLPDYWLHLMVDGDATLGTLDQLLRDVWLECCQHLSVFSSGDGDLEMGRKLKDVLKPGMELLHEYDFGTTTELLIRVLGEYEGPVQRTEPVRILARNEAPEILCDVCGKAPAVQICPECKWSGAGWLCQTCAATHRCDEDMRLPVVNSPRTGVCGYSG</sequence>
<name>A0A0S7WPG2_UNCT6</name>